<dbReference type="PANTHER" id="PTHR11732">
    <property type="entry name" value="ALDO/KETO REDUCTASE"/>
    <property type="match status" value="1"/>
</dbReference>
<dbReference type="InParanoid" id="A0A7M7RGG4"/>
<dbReference type="EnsemblMetazoa" id="XM_789027">
    <property type="protein sequence ID" value="XP_794120"/>
    <property type="gene ID" value="LOC589385"/>
</dbReference>
<evidence type="ECO:0000259" key="4">
    <source>
        <dbReference type="Pfam" id="PF00248"/>
    </source>
</evidence>
<keyword evidence="6" id="KW-1185">Reference proteome</keyword>
<evidence type="ECO:0000256" key="1">
    <source>
        <dbReference type="PIRSR" id="PIRSR000097-1"/>
    </source>
</evidence>
<dbReference type="PROSITE" id="PS00062">
    <property type="entry name" value="ALDOKETO_REDUCTASE_2"/>
    <property type="match status" value="1"/>
</dbReference>
<dbReference type="InterPro" id="IPR018170">
    <property type="entry name" value="Aldo/ket_reductase_CS"/>
</dbReference>
<dbReference type="Gene3D" id="3.20.20.100">
    <property type="entry name" value="NADP-dependent oxidoreductase domain"/>
    <property type="match status" value="1"/>
</dbReference>
<feature type="domain" description="NADP-dependent oxidoreductase" evidence="4">
    <location>
        <begin position="19"/>
        <end position="298"/>
    </location>
</feature>
<evidence type="ECO:0000313" key="6">
    <source>
        <dbReference type="Proteomes" id="UP000007110"/>
    </source>
</evidence>
<dbReference type="PROSITE" id="PS00063">
    <property type="entry name" value="ALDOKETO_REDUCTASE_3"/>
    <property type="match status" value="1"/>
</dbReference>
<protein>
    <recommendedName>
        <fullName evidence="4">NADP-dependent oxidoreductase domain-containing protein</fullName>
    </recommendedName>
</protein>
<dbReference type="OMA" id="NMKYYPF"/>
<feature type="binding site" evidence="2">
    <location>
        <position position="114"/>
    </location>
    <ligand>
        <name>substrate</name>
    </ligand>
</feature>
<dbReference type="KEGG" id="spu:589385"/>
<reference evidence="5" key="2">
    <citation type="submission" date="2021-01" db="UniProtKB">
        <authorList>
            <consortium name="EnsemblMetazoa"/>
        </authorList>
    </citation>
    <scope>IDENTIFICATION</scope>
</reference>
<feature type="active site" description="Proton donor" evidence="1">
    <location>
        <position position="52"/>
    </location>
</feature>
<dbReference type="FunFam" id="3.20.20.100:FF:000095">
    <property type="entry name" value="Uncharacterized protein"/>
    <property type="match status" value="1"/>
</dbReference>
<dbReference type="AlphaFoldDB" id="A0A7M7RGG4"/>
<dbReference type="PRINTS" id="PR00069">
    <property type="entry name" value="ALDKETRDTASE"/>
</dbReference>
<organism evidence="5 6">
    <name type="scientific">Strongylocentrotus purpuratus</name>
    <name type="common">Purple sea urchin</name>
    <dbReference type="NCBI Taxonomy" id="7668"/>
    <lineage>
        <taxon>Eukaryota</taxon>
        <taxon>Metazoa</taxon>
        <taxon>Echinodermata</taxon>
        <taxon>Eleutherozoa</taxon>
        <taxon>Echinozoa</taxon>
        <taxon>Echinoidea</taxon>
        <taxon>Euechinoidea</taxon>
        <taxon>Echinacea</taxon>
        <taxon>Camarodonta</taxon>
        <taxon>Echinidea</taxon>
        <taxon>Strongylocentrotidae</taxon>
        <taxon>Strongylocentrotus</taxon>
    </lineage>
</organism>
<dbReference type="InterPro" id="IPR020471">
    <property type="entry name" value="AKR"/>
</dbReference>
<dbReference type="GO" id="GO:0004032">
    <property type="term" value="F:aldose reductase (NADPH) activity"/>
    <property type="evidence" value="ECO:0000318"/>
    <property type="project" value="GO_Central"/>
</dbReference>
<dbReference type="Proteomes" id="UP000007110">
    <property type="component" value="Unassembled WGS sequence"/>
</dbReference>
<dbReference type="SUPFAM" id="SSF51430">
    <property type="entry name" value="NAD(P)-linked oxidoreductase"/>
    <property type="match status" value="1"/>
</dbReference>
<evidence type="ECO:0000313" key="5">
    <source>
        <dbReference type="EnsemblMetazoa" id="XP_794120"/>
    </source>
</evidence>
<sequence>MASSNTHIVLPGGRKLPLLGFGTWQIKPEEVGRVIETAIDCGYRHIDEASLYGNEKGVGDGIKAKIDDGTIKREDLFVTSKLWVTDSHPSRVEPSCRQSLSDLGLAYLDLFLIHCPTSAVGGKGPFPMDDNGLFIGDDTIDYVDTWRIMESLVDKGLVRAIGVSNFTVAQIQRVLDLPPKYPIANVQVECHPFLAQNELIEFCKKQGITVTAYSPLGSPERVLQKRATTDPLLMEDPVVCAIAKKRGVSPALVLIRYQLQRGVAVLPKSVKPSRIQQNFEALNFELSKEEFQTLVNLNKNYRLLNFAPMKNMKYYPFNDNN</sequence>
<evidence type="ECO:0000256" key="3">
    <source>
        <dbReference type="PIRSR" id="PIRSR000097-3"/>
    </source>
</evidence>
<dbReference type="InterPro" id="IPR036812">
    <property type="entry name" value="NAD(P)_OxRdtase_dom_sf"/>
</dbReference>
<dbReference type="Pfam" id="PF00248">
    <property type="entry name" value="Aldo_ket_red"/>
    <property type="match status" value="1"/>
</dbReference>
<reference evidence="6" key="1">
    <citation type="submission" date="2015-02" db="EMBL/GenBank/DDBJ databases">
        <title>Genome sequencing for Strongylocentrotus purpuratus.</title>
        <authorList>
            <person name="Murali S."/>
            <person name="Liu Y."/>
            <person name="Vee V."/>
            <person name="English A."/>
            <person name="Wang M."/>
            <person name="Skinner E."/>
            <person name="Han Y."/>
            <person name="Muzny D.M."/>
            <person name="Worley K.C."/>
            <person name="Gibbs R.A."/>
        </authorList>
    </citation>
    <scope>NUCLEOTIDE SEQUENCE</scope>
</reference>
<accession>A0A7M7RGG4</accession>
<feature type="site" description="Lowers pKa of active site Tyr" evidence="3">
    <location>
        <position position="81"/>
    </location>
</feature>
<dbReference type="RefSeq" id="XP_794120.4">
    <property type="nucleotide sequence ID" value="XM_789027.5"/>
</dbReference>
<proteinExistence type="predicted"/>
<evidence type="ECO:0000256" key="2">
    <source>
        <dbReference type="PIRSR" id="PIRSR000097-2"/>
    </source>
</evidence>
<dbReference type="GO" id="GO:0005829">
    <property type="term" value="C:cytosol"/>
    <property type="evidence" value="ECO:0000318"/>
    <property type="project" value="GO_Central"/>
</dbReference>
<dbReference type="GeneID" id="589385"/>
<dbReference type="OrthoDB" id="416253at2759"/>
<dbReference type="PIRSF" id="PIRSF000097">
    <property type="entry name" value="AKR"/>
    <property type="match status" value="1"/>
</dbReference>
<name>A0A7M7RGG4_STRPU</name>
<dbReference type="InterPro" id="IPR023210">
    <property type="entry name" value="NADP_OxRdtase_dom"/>
</dbReference>